<organism evidence="4 5">
    <name type="scientific">Mucilaginibacter antarcticus</name>
    <dbReference type="NCBI Taxonomy" id="1855725"/>
    <lineage>
        <taxon>Bacteria</taxon>
        <taxon>Pseudomonadati</taxon>
        <taxon>Bacteroidota</taxon>
        <taxon>Sphingobacteriia</taxon>
        <taxon>Sphingobacteriales</taxon>
        <taxon>Sphingobacteriaceae</taxon>
        <taxon>Mucilaginibacter</taxon>
    </lineage>
</organism>
<evidence type="ECO:0000256" key="2">
    <source>
        <dbReference type="SAM" id="Phobius"/>
    </source>
</evidence>
<evidence type="ECO:0000313" key="5">
    <source>
        <dbReference type="Proteomes" id="UP001597601"/>
    </source>
</evidence>
<evidence type="ECO:0000256" key="1">
    <source>
        <dbReference type="SAM" id="MobiDB-lite"/>
    </source>
</evidence>
<keyword evidence="2" id="KW-0812">Transmembrane</keyword>
<dbReference type="InterPro" id="IPR003399">
    <property type="entry name" value="Mce/MlaD"/>
</dbReference>
<feature type="region of interest" description="Disordered" evidence="1">
    <location>
        <begin position="235"/>
        <end position="260"/>
    </location>
</feature>
<feature type="transmembrane region" description="Helical" evidence="2">
    <location>
        <begin position="12"/>
        <end position="30"/>
    </location>
</feature>
<dbReference type="PANTHER" id="PTHR33371">
    <property type="entry name" value="INTERMEMBRANE PHOSPHOLIPID TRANSPORT SYSTEM BINDING PROTEIN MLAD-RELATED"/>
    <property type="match status" value="1"/>
</dbReference>
<dbReference type="RefSeq" id="WP_377123082.1">
    <property type="nucleotide sequence ID" value="NZ_JBHUHN010000001.1"/>
</dbReference>
<feature type="compositionally biased region" description="Basic and acidic residues" evidence="1">
    <location>
        <begin position="237"/>
        <end position="254"/>
    </location>
</feature>
<feature type="domain" description="Mce/MlaD" evidence="3">
    <location>
        <begin position="40"/>
        <end position="117"/>
    </location>
</feature>
<dbReference type="Proteomes" id="UP001597601">
    <property type="component" value="Unassembled WGS sequence"/>
</dbReference>
<dbReference type="EMBL" id="JBHUON010000002">
    <property type="protein sequence ID" value="MFD2863499.1"/>
    <property type="molecule type" value="Genomic_DNA"/>
</dbReference>
<accession>A0ABW5XIG5</accession>
<keyword evidence="2" id="KW-0472">Membrane</keyword>
<keyword evidence="5" id="KW-1185">Reference proteome</keyword>
<gene>
    <name evidence="4" type="ORF">ACFSYC_02260</name>
</gene>
<evidence type="ECO:0000259" key="3">
    <source>
        <dbReference type="Pfam" id="PF02470"/>
    </source>
</evidence>
<protein>
    <submittedName>
        <fullName evidence="4">MlaD family protein</fullName>
    </submittedName>
</protein>
<dbReference type="PANTHER" id="PTHR33371:SF4">
    <property type="entry name" value="INTERMEMBRANE PHOSPHOLIPID TRANSPORT SYSTEM BINDING PROTEIN MLAD"/>
    <property type="match status" value="1"/>
</dbReference>
<dbReference type="Pfam" id="PF02470">
    <property type="entry name" value="MlaD"/>
    <property type="match status" value="1"/>
</dbReference>
<keyword evidence="2" id="KW-1133">Transmembrane helix</keyword>
<proteinExistence type="predicted"/>
<dbReference type="InterPro" id="IPR052336">
    <property type="entry name" value="MlaD_Phospholipid_Transporter"/>
</dbReference>
<evidence type="ECO:0000313" key="4">
    <source>
        <dbReference type="EMBL" id="MFD2863499.1"/>
    </source>
</evidence>
<name>A0ABW5XIG5_9SPHI</name>
<sequence length="260" mass="28046">MKITSSQKVRIGLFTFIGLLVLIAAVFFIGNQKSLFRATSKLTGTFNNVNGLQVGNNVRFAGINVGVVDDINIVNDTTVNVIISVKNDVMQFIKKDARMNIGSDGLMGDKLIVLMPGGPNTTATVADGDKIGSVNPIDMDKIIGKFTKMADNAGTLIDNLSQIVAKVNSGKGSIGRLLNNDKMAREMEGTIAQAKTTMKNVHKTSTTLNADLEAAQNNFLLKGFFNKKKKAAQAKQDSIKKVQEKLQKDREKAAKKAANN</sequence>
<comment type="caution">
    <text evidence="4">The sequence shown here is derived from an EMBL/GenBank/DDBJ whole genome shotgun (WGS) entry which is preliminary data.</text>
</comment>
<reference evidence="5" key="1">
    <citation type="journal article" date="2019" name="Int. J. Syst. Evol. Microbiol.">
        <title>The Global Catalogue of Microorganisms (GCM) 10K type strain sequencing project: providing services to taxonomists for standard genome sequencing and annotation.</title>
        <authorList>
            <consortium name="The Broad Institute Genomics Platform"/>
            <consortium name="The Broad Institute Genome Sequencing Center for Infectious Disease"/>
            <person name="Wu L."/>
            <person name="Ma J."/>
        </authorList>
    </citation>
    <scope>NUCLEOTIDE SEQUENCE [LARGE SCALE GENOMIC DNA]</scope>
    <source>
        <strain evidence="5">KCTC 52232</strain>
    </source>
</reference>